<evidence type="ECO:0000256" key="12">
    <source>
        <dbReference type="ARBA" id="ARBA00038416"/>
    </source>
</evidence>
<evidence type="ECO:0000256" key="15">
    <source>
        <dbReference type="ARBA" id="ARBA00047640"/>
    </source>
</evidence>
<accession>A0A512DKG5</accession>
<keyword evidence="6" id="KW-0997">Cell inner membrane</keyword>
<dbReference type="CDD" id="cd03257">
    <property type="entry name" value="ABC_NikE_OppD_transporters"/>
    <property type="match status" value="1"/>
</dbReference>
<comment type="subcellular location">
    <subcellularLocation>
        <location evidence="2">Cell inner membrane</location>
    </subcellularLocation>
    <subcellularLocation>
        <location evidence="1">Membrane</location>
        <topology evidence="1">Peripheral membrane protein</topology>
    </subcellularLocation>
</comment>
<dbReference type="InterPro" id="IPR027417">
    <property type="entry name" value="P-loop_NTPase"/>
</dbReference>
<evidence type="ECO:0000256" key="13">
    <source>
        <dbReference type="ARBA" id="ARBA00039050"/>
    </source>
</evidence>
<dbReference type="PROSITE" id="PS50893">
    <property type="entry name" value="ABC_TRANSPORTER_2"/>
    <property type="match status" value="1"/>
</dbReference>
<dbReference type="PROSITE" id="PS00211">
    <property type="entry name" value="ABC_TRANSPORTER_1"/>
    <property type="match status" value="1"/>
</dbReference>
<dbReference type="InterPro" id="IPR003593">
    <property type="entry name" value="AAA+_ATPase"/>
</dbReference>
<gene>
    <name evidence="17" type="ORF">SAE02_11120</name>
</gene>
<reference evidence="17 18" key="1">
    <citation type="submission" date="2019-07" db="EMBL/GenBank/DDBJ databases">
        <title>Whole genome shotgun sequence of Skermanella aerolata NBRC 106429.</title>
        <authorList>
            <person name="Hosoyama A."/>
            <person name="Uohara A."/>
            <person name="Ohji S."/>
            <person name="Ichikawa N."/>
        </authorList>
    </citation>
    <scope>NUCLEOTIDE SEQUENCE [LARGE SCALE GENOMIC DNA]</scope>
    <source>
        <strain evidence="17 18">NBRC 106429</strain>
    </source>
</reference>
<dbReference type="GO" id="GO:0005524">
    <property type="term" value="F:ATP binding"/>
    <property type="evidence" value="ECO:0007669"/>
    <property type="project" value="UniProtKB-KW"/>
</dbReference>
<keyword evidence="8 17" id="KW-0067">ATP-binding</keyword>
<evidence type="ECO:0000313" key="18">
    <source>
        <dbReference type="Proteomes" id="UP000321523"/>
    </source>
</evidence>
<keyword evidence="10" id="KW-0472">Membrane</keyword>
<evidence type="ECO:0000256" key="10">
    <source>
        <dbReference type="ARBA" id="ARBA00023136"/>
    </source>
</evidence>
<evidence type="ECO:0000256" key="4">
    <source>
        <dbReference type="ARBA" id="ARBA00022448"/>
    </source>
</evidence>
<feature type="domain" description="ABC transporter" evidence="16">
    <location>
        <begin position="8"/>
        <end position="243"/>
    </location>
</feature>
<keyword evidence="4" id="KW-0813">Transport</keyword>
<dbReference type="Proteomes" id="UP000321523">
    <property type="component" value="Unassembled WGS sequence"/>
</dbReference>
<name>A0A512DKG5_9PROT</name>
<comment type="caution">
    <text evidence="17">The sequence shown here is derived from an EMBL/GenBank/DDBJ whole genome shotgun (WGS) entry which is preliminary data.</text>
</comment>
<evidence type="ECO:0000256" key="14">
    <source>
        <dbReference type="ARBA" id="ARBA00041187"/>
    </source>
</evidence>
<dbReference type="GO" id="GO:0016887">
    <property type="term" value="F:ATP hydrolysis activity"/>
    <property type="evidence" value="ECO:0007669"/>
    <property type="project" value="InterPro"/>
</dbReference>
<dbReference type="RefSeq" id="WP_044426031.1">
    <property type="nucleotide sequence ID" value="NZ_BJYZ01000003.1"/>
</dbReference>
<dbReference type="AlphaFoldDB" id="A0A512DKG5"/>
<evidence type="ECO:0000256" key="6">
    <source>
        <dbReference type="ARBA" id="ARBA00022519"/>
    </source>
</evidence>
<keyword evidence="9" id="KW-1278">Translocase</keyword>
<dbReference type="PANTHER" id="PTHR43776">
    <property type="entry name" value="TRANSPORT ATP-BINDING PROTEIN"/>
    <property type="match status" value="1"/>
</dbReference>
<keyword evidence="7" id="KW-0547">Nucleotide-binding</keyword>
<evidence type="ECO:0000256" key="1">
    <source>
        <dbReference type="ARBA" id="ARBA00004170"/>
    </source>
</evidence>
<dbReference type="Pfam" id="PF00005">
    <property type="entry name" value="ABC_tran"/>
    <property type="match status" value="1"/>
</dbReference>
<evidence type="ECO:0000256" key="7">
    <source>
        <dbReference type="ARBA" id="ARBA00022741"/>
    </source>
</evidence>
<protein>
    <recommendedName>
        <fullName evidence="14">Glutathione import ATP-binding protein GsiA</fullName>
        <ecNumber evidence="13">7.4.2.10</ecNumber>
    </recommendedName>
</protein>
<keyword evidence="18" id="KW-1185">Reference proteome</keyword>
<dbReference type="EC" id="7.4.2.10" evidence="13"/>
<dbReference type="InterPro" id="IPR050319">
    <property type="entry name" value="ABC_transp_ATP-bind"/>
</dbReference>
<dbReference type="PANTHER" id="PTHR43776:SF15">
    <property type="entry name" value="GLUTATHIONE IMPORT ATP-BINDING PROTEIN GSIA"/>
    <property type="match status" value="1"/>
</dbReference>
<evidence type="ECO:0000256" key="5">
    <source>
        <dbReference type="ARBA" id="ARBA00022475"/>
    </source>
</evidence>
<keyword evidence="5" id="KW-1003">Cell membrane</keyword>
<comment type="catalytic activity">
    <reaction evidence="15">
        <text>glutathione(out) + ATP + H2O = glutathione(in) + ADP + phosphate + H(+)</text>
        <dbReference type="Rhea" id="RHEA:29791"/>
        <dbReference type="ChEBI" id="CHEBI:15377"/>
        <dbReference type="ChEBI" id="CHEBI:15378"/>
        <dbReference type="ChEBI" id="CHEBI:30616"/>
        <dbReference type="ChEBI" id="CHEBI:43474"/>
        <dbReference type="ChEBI" id="CHEBI:57925"/>
        <dbReference type="ChEBI" id="CHEBI:456216"/>
        <dbReference type="EC" id="7.4.2.10"/>
    </reaction>
</comment>
<evidence type="ECO:0000256" key="9">
    <source>
        <dbReference type="ARBA" id="ARBA00022967"/>
    </source>
</evidence>
<dbReference type="Gene3D" id="3.40.50.300">
    <property type="entry name" value="P-loop containing nucleotide triphosphate hydrolases"/>
    <property type="match status" value="1"/>
</dbReference>
<dbReference type="GO" id="GO:0055085">
    <property type="term" value="P:transmembrane transport"/>
    <property type="evidence" value="ECO:0007669"/>
    <property type="project" value="UniProtKB-ARBA"/>
</dbReference>
<comment type="function">
    <text evidence="11">Part of the ABC transporter complex GsiABCD involved in glutathione import. Responsible for energy coupling to the transport system.</text>
</comment>
<dbReference type="InterPro" id="IPR003439">
    <property type="entry name" value="ABC_transporter-like_ATP-bd"/>
</dbReference>
<organism evidence="17 18">
    <name type="scientific">Skermanella aerolata</name>
    <dbReference type="NCBI Taxonomy" id="393310"/>
    <lineage>
        <taxon>Bacteria</taxon>
        <taxon>Pseudomonadati</taxon>
        <taxon>Pseudomonadota</taxon>
        <taxon>Alphaproteobacteria</taxon>
        <taxon>Rhodospirillales</taxon>
        <taxon>Azospirillaceae</taxon>
        <taxon>Skermanella</taxon>
    </lineage>
</organism>
<dbReference type="GO" id="GO:0005886">
    <property type="term" value="C:plasma membrane"/>
    <property type="evidence" value="ECO:0007669"/>
    <property type="project" value="UniProtKB-SubCell"/>
</dbReference>
<comment type="similarity">
    <text evidence="12">Belongs to the ABC transporter superfamily. Glutathione importer (TC 3.A.1.5.11) family.</text>
</comment>
<evidence type="ECO:0000256" key="2">
    <source>
        <dbReference type="ARBA" id="ARBA00004533"/>
    </source>
</evidence>
<dbReference type="SMART" id="SM00382">
    <property type="entry name" value="AAA"/>
    <property type="match status" value="1"/>
</dbReference>
<proteinExistence type="inferred from homology"/>
<sequence length="262" mass="29046">MTQAMIGIEDLDVTFGYGAATVHAVQNVTFQVKPGESFGLVGESGSGKSTVLRAMSGLNPDWSGNVSLDGQTLGRQRDKAFYKRCQMVFQDPYGSLHPRHTVDRILAEPVAIHGLGDADKRIDRTLREVGLGPQFRFRFPHQLSGGQRQRVAIARALILEPRVLLLDEPTSALDVSVQAEILNLLKRLRAEHGLTYILVSHNLAVVAYMCDRLAVMNRGRVVEELDVESLRRGQAQQDYTRQLLLASQGYDRAVADSFKDFA</sequence>
<evidence type="ECO:0000313" key="17">
    <source>
        <dbReference type="EMBL" id="GEO36964.1"/>
    </source>
</evidence>
<evidence type="ECO:0000256" key="3">
    <source>
        <dbReference type="ARBA" id="ARBA00011469"/>
    </source>
</evidence>
<dbReference type="SUPFAM" id="SSF52540">
    <property type="entry name" value="P-loop containing nucleoside triphosphate hydrolases"/>
    <property type="match status" value="1"/>
</dbReference>
<dbReference type="EMBL" id="BJYZ01000003">
    <property type="protein sequence ID" value="GEO36964.1"/>
    <property type="molecule type" value="Genomic_DNA"/>
</dbReference>
<evidence type="ECO:0000259" key="16">
    <source>
        <dbReference type="PROSITE" id="PS50893"/>
    </source>
</evidence>
<evidence type="ECO:0000256" key="11">
    <source>
        <dbReference type="ARBA" id="ARBA00037530"/>
    </source>
</evidence>
<dbReference type="InterPro" id="IPR017871">
    <property type="entry name" value="ABC_transporter-like_CS"/>
</dbReference>
<evidence type="ECO:0000256" key="8">
    <source>
        <dbReference type="ARBA" id="ARBA00022840"/>
    </source>
</evidence>
<comment type="subunit">
    <text evidence="3">The complex is composed of two ATP-binding proteins (GsiA), two transmembrane proteins (GsiC and GsiD) and a solute-binding protein (GsiB).</text>
</comment>